<evidence type="ECO:0000313" key="2">
    <source>
        <dbReference type="Proteomes" id="UP001168877"/>
    </source>
</evidence>
<dbReference type="AlphaFoldDB" id="A0AA39S3R1"/>
<reference evidence="1" key="1">
    <citation type="journal article" date="2022" name="Plant J.">
        <title>Strategies of tolerance reflected in two North American maple genomes.</title>
        <authorList>
            <person name="McEvoy S.L."/>
            <person name="Sezen U.U."/>
            <person name="Trouern-Trend A."/>
            <person name="McMahon S.M."/>
            <person name="Schaberg P.G."/>
            <person name="Yang J."/>
            <person name="Wegrzyn J.L."/>
            <person name="Swenson N.G."/>
        </authorList>
    </citation>
    <scope>NUCLEOTIDE SEQUENCE</scope>
    <source>
        <strain evidence="1">NS2018</strain>
    </source>
</reference>
<keyword evidence="2" id="KW-1185">Reference proteome</keyword>
<organism evidence="1 2">
    <name type="scientific">Acer saccharum</name>
    <name type="common">Sugar maple</name>
    <dbReference type="NCBI Taxonomy" id="4024"/>
    <lineage>
        <taxon>Eukaryota</taxon>
        <taxon>Viridiplantae</taxon>
        <taxon>Streptophyta</taxon>
        <taxon>Embryophyta</taxon>
        <taxon>Tracheophyta</taxon>
        <taxon>Spermatophyta</taxon>
        <taxon>Magnoliopsida</taxon>
        <taxon>eudicotyledons</taxon>
        <taxon>Gunneridae</taxon>
        <taxon>Pentapetalae</taxon>
        <taxon>rosids</taxon>
        <taxon>malvids</taxon>
        <taxon>Sapindales</taxon>
        <taxon>Sapindaceae</taxon>
        <taxon>Hippocastanoideae</taxon>
        <taxon>Acereae</taxon>
        <taxon>Acer</taxon>
    </lineage>
</organism>
<comment type="caution">
    <text evidence="1">The sequence shown here is derived from an EMBL/GenBank/DDBJ whole genome shotgun (WGS) entry which is preliminary data.</text>
</comment>
<name>A0AA39S3R1_ACESA</name>
<dbReference type="EMBL" id="JAUESC010000381">
    <property type="protein sequence ID" value="KAK0589846.1"/>
    <property type="molecule type" value="Genomic_DNA"/>
</dbReference>
<evidence type="ECO:0000313" key="1">
    <source>
        <dbReference type="EMBL" id="KAK0589846.1"/>
    </source>
</evidence>
<reference evidence="1" key="2">
    <citation type="submission" date="2023-06" db="EMBL/GenBank/DDBJ databases">
        <authorList>
            <person name="Swenson N.G."/>
            <person name="Wegrzyn J.L."/>
            <person name="Mcevoy S.L."/>
        </authorList>
    </citation>
    <scope>NUCLEOTIDE SEQUENCE</scope>
    <source>
        <strain evidence="1">NS2018</strain>
        <tissue evidence="1">Leaf</tissue>
    </source>
</reference>
<protein>
    <submittedName>
        <fullName evidence="1">Uncharacterized protein</fullName>
    </submittedName>
</protein>
<proteinExistence type="predicted"/>
<dbReference type="Proteomes" id="UP001168877">
    <property type="component" value="Unassembled WGS sequence"/>
</dbReference>
<sequence>MLESAQQSTLVNHPCFQVKATKSVESSNFSKEDMDRFLIEFEVERSKRMDEMDMMIKMNQELMSVSTELVLARGVLKEENERFQEGLRAEGGFPPRQWILAR</sequence>
<gene>
    <name evidence="1" type="ORF">LWI29_019252</name>
</gene>
<accession>A0AA39S3R1</accession>